<dbReference type="SUPFAM" id="SSF53448">
    <property type="entry name" value="Nucleotide-diphospho-sugar transferases"/>
    <property type="match status" value="1"/>
</dbReference>
<dbReference type="CDD" id="cd00761">
    <property type="entry name" value="Glyco_tranf_GTA_type"/>
    <property type="match status" value="1"/>
</dbReference>
<dbReference type="GO" id="GO:0016757">
    <property type="term" value="F:glycosyltransferase activity"/>
    <property type="evidence" value="ECO:0007669"/>
    <property type="project" value="UniProtKB-KW"/>
</dbReference>
<protein>
    <submittedName>
        <fullName evidence="4">Glycosyl transferase, group 2 family protein</fullName>
    </submittedName>
</protein>
<name>D9PKT4_9ZZZZ</name>
<keyword evidence="2 4" id="KW-0808">Transferase</keyword>
<dbReference type="Gene3D" id="3.90.550.10">
    <property type="entry name" value="Spore Coat Polysaccharide Biosynthesis Protein SpsA, Chain A"/>
    <property type="match status" value="1"/>
</dbReference>
<dbReference type="Pfam" id="PF00535">
    <property type="entry name" value="Glycos_transf_2"/>
    <property type="match status" value="1"/>
</dbReference>
<dbReference type="InterPro" id="IPR029044">
    <property type="entry name" value="Nucleotide-diphossugar_trans"/>
</dbReference>
<reference evidence="4" key="2">
    <citation type="journal article" date="2011" name="Microb. Ecol.">
        <title>Taxonomic and Functional Metagenomic Profiling of the Microbial Community in the Anoxic Sediment of a Sub-saline Shallow Lake (Laguna de Carrizo, Central Spain).</title>
        <authorList>
            <person name="Ferrer M."/>
            <person name="Guazzaroni M.E."/>
            <person name="Richter M."/>
            <person name="Garcia-Salamanca A."/>
            <person name="Yarza P."/>
            <person name="Suarez-Suarez A."/>
            <person name="Solano J."/>
            <person name="Alcaide M."/>
            <person name="van Dillewijn P."/>
            <person name="Molina-Henares M.A."/>
            <person name="Lopez-Cortes N."/>
            <person name="Al-Ramahi Y."/>
            <person name="Guerrero C."/>
            <person name="Acosta A."/>
            <person name="de Eugenio L.I."/>
            <person name="Martinez V."/>
            <person name="Marques S."/>
            <person name="Rojo F."/>
            <person name="Santero E."/>
            <person name="Genilloud O."/>
            <person name="Perez-Perez J."/>
            <person name="Rossello-Mora R."/>
            <person name="Ramos J.L."/>
        </authorList>
    </citation>
    <scope>NUCLEOTIDE SEQUENCE</scope>
</reference>
<sequence>MNSSISVIVPAYNAVAHIERCIRSITTQTLHDIEILCIDDGSVDDTWQILDILARQDRRIRVLRHEKNLGLSEARNTGIRNAGGSYIASVDSDDYILPTMLERLWASTDGGTVDVVECGFQQVDPDGNVVSRYAPRDVFLDNLDREIDLFSSMKNAFWNKLWRKDLFTENGVWFPAGLHYQDLATTPRLLAHAKRMRIISDELYVYVLRENSTTSSYSAKHIMDYFRCFDVLIDFLQAENLAEKYQDKFLEFANSNLHYHAGNVLASNLSSADKEQYLRHMLMMKTGFFLRREELRTLHQDALLKLMLTNN</sequence>
<dbReference type="PANTHER" id="PTHR22916:SF51">
    <property type="entry name" value="GLYCOSYLTRANSFERASE EPSH-RELATED"/>
    <property type="match status" value="1"/>
</dbReference>
<gene>
    <name evidence="4" type="ORF">LDC_2153</name>
</gene>
<organism evidence="4">
    <name type="scientific">sediment metagenome</name>
    <dbReference type="NCBI Taxonomy" id="749907"/>
    <lineage>
        <taxon>unclassified sequences</taxon>
        <taxon>metagenomes</taxon>
        <taxon>ecological metagenomes</taxon>
    </lineage>
</organism>
<dbReference type="EMBL" id="ADZX01000639">
    <property type="protein sequence ID" value="EFK95829.1"/>
    <property type="molecule type" value="Genomic_DNA"/>
</dbReference>
<comment type="caution">
    <text evidence="4">The sequence shown here is derived from an EMBL/GenBank/DDBJ whole genome shotgun (WGS) entry which is preliminary data.</text>
</comment>
<feature type="domain" description="Glycosyltransferase 2-like" evidence="3">
    <location>
        <begin position="6"/>
        <end position="132"/>
    </location>
</feature>
<reference evidence="4" key="1">
    <citation type="submission" date="2010-07" db="EMBL/GenBank/DDBJ databases">
        <authorList>
            <consortium name="CONSOLIDER consortium CSD2007-00005"/>
            <person name="Guazzaroni M.-E."/>
            <person name="Richter M."/>
            <person name="Garcia-Salamanca A."/>
            <person name="Yarza P."/>
            <person name="Ferrer M."/>
        </authorList>
    </citation>
    <scope>NUCLEOTIDE SEQUENCE</scope>
</reference>
<dbReference type="PANTHER" id="PTHR22916">
    <property type="entry name" value="GLYCOSYLTRANSFERASE"/>
    <property type="match status" value="1"/>
</dbReference>
<accession>D9PKT4</accession>
<keyword evidence="1" id="KW-0328">Glycosyltransferase</keyword>
<proteinExistence type="predicted"/>
<dbReference type="AlphaFoldDB" id="D9PKT4"/>
<evidence type="ECO:0000256" key="1">
    <source>
        <dbReference type="ARBA" id="ARBA00022676"/>
    </source>
</evidence>
<evidence type="ECO:0000259" key="3">
    <source>
        <dbReference type="Pfam" id="PF00535"/>
    </source>
</evidence>
<evidence type="ECO:0000313" key="4">
    <source>
        <dbReference type="EMBL" id="EFK95829.1"/>
    </source>
</evidence>
<dbReference type="InterPro" id="IPR001173">
    <property type="entry name" value="Glyco_trans_2-like"/>
</dbReference>
<evidence type="ECO:0000256" key="2">
    <source>
        <dbReference type="ARBA" id="ARBA00022679"/>
    </source>
</evidence>